<protein>
    <submittedName>
        <fullName evidence="1">Uncharacterized protein</fullName>
    </submittedName>
</protein>
<name>A0A6M3IZQ1_9ZZZZ</name>
<organism evidence="1">
    <name type="scientific">viral metagenome</name>
    <dbReference type="NCBI Taxonomy" id="1070528"/>
    <lineage>
        <taxon>unclassified sequences</taxon>
        <taxon>metagenomes</taxon>
        <taxon>organismal metagenomes</taxon>
    </lineage>
</organism>
<dbReference type="AlphaFoldDB" id="A0A6M3IZQ1"/>
<dbReference type="EMBL" id="MT141470">
    <property type="protein sequence ID" value="QJA62391.1"/>
    <property type="molecule type" value="Genomic_DNA"/>
</dbReference>
<proteinExistence type="predicted"/>
<sequence length="59" mass="7323">MLDEIIKTLTKHKDQIESYRMTRSLVERRREKDDEGEFWHKYEPGPDLRMIICFKRPKK</sequence>
<evidence type="ECO:0000313" key="1">
    <source>
        <dbReference type="EMBL" id="QJA62391.1"/>
    </source>
</evidence>
<reference evidence="1" key="1">
    <citation type="submission" date="2020-03" db="EMBL/GenBank/DDBJ databases">
        <title>The deep terrestrial virosphere.</title>
        <authorList>
            <person name="Holmfeldt K."/>
            <person name="Nilsson E."/>
            <person name="Simone D."/>
            <person name="Lopez-Fernandez M."/>
            <person name="Wu X."/>
            <person name="de Brujin I."/>
            <person name="Lundin D."/>
            <person name="Andersson A."/>
            <person name="Bertilsson S."/>
            <person name="Dopson M."/>
        </authorList>
    </citation>
    <scope>NUCLEOTIDE SEQUENCE</scope>
    <source>
        <strain evidence="1">MM415B00786</strain>
    </source>
</reference>
<accession>A0A6M3IZQ1</accession>
<gene>
    <name evidence="1" type="ORF">MM415B00786_0005</name>
</gene>